<dbReference type="Proteomes" id="UP000054886">
    <property type="component" value="Unassembled WGS sequence"/>
</dbReference>
<dbReference type="FunFam" id="2.30.42.10:FF:000107">
    <property type="entry name" value="26S proteasome non-ATPase regulatory subunit 9"/>
    <property type="match status" value="1"/>
</dbReference>
<feature type="domain" description="PDZ GRASP-type" evidence="3">
    <location>
        <begin position="144"/>
        <end position="229"/>
    </location>
</feature>
<dbReference type="GO" id="GO:0000502">
    <property type="term" value="C:proteasome complex"/>
    <property type="evidence" value="ECO:0007669"/>
    <property type="project" value="UniProtKB-KW"/>
</dbReference>
<dbReference type="GO" id="GO:0044183">
    <property type="term" value="F:protein folding chaperone"/>
    <property type="evidence" value="ECO:0007669"/>
    <property type="project" value="EnsemblFungi"/>
</dbReference>
<evidence type="ECO:0000313" key="6">
    <source>
        <dbReference type="Proteomes" id="UP000054886"/>
    </source>
</evidence>
<keyword evidence="1" id="KW-0143">Chaperone</keyword>
<evidence type="ECO:0000259" key="4">
    <source>
        <dbReference type="Pfam" id="PF18265"/>
    </source>
</evidence>
<dbReference type="GO" id="GO:0005634">
    <property type="term" value="C:nucleus"/>
    <property type="evidence" value="ECO:0007669"/>
    <property type="project" value="EnsemblFungi"/>
</dbReference>
<dbReference type="VEuPathDB" id="FungiDB:GVI51_C03553"/>
<dbReference type="Gene3D" id="6.10.140.1710">
    <property type="match status" value="1"/>
</dbReference>
<evidence type="ECO:0000259" key="3">
    <source>
        <dbReference type="Pfam" id="PF04495"/>
    </source>
</evidence>
<proteinExistence type="predicted"/>
<dbReference type="SUPFAM" id="SSF50156">
    <property type="entry name" value="PDZ domain-like"/>
    <property type="match status" value="1"/>
</dbReference>
<dbReference type="Gene3D" id="2.30.42.10">
    <property type="match status" value="1"/>
</dbReference>
<dbReference type="GO" id="GO:0005829">
    <property type="term" value="C:cytosol"/>
    <property type="evidence" value="ECO:0007669"/>
    <property type="project" value="EnsemblFungi"/>
</dbReference>
<dbReference type="InterPro" id="IPR040815">
    <property type="entry name" value="Nas2_N"/>
</dbReference>
<organism evidence="5 6">
    <name type="scientific">Candida glabrata</name>
    <name type="common">Yeast</name>
    <name type="synonym">Torulopsis glabrata</name>
    <dbReference type="NCBI Taxonomy" id="5478"/>
    <lineage>
        <taxon>Eukaryota</taxon>
        <taxon>Fungi</taxon>
        <taxon>Dikarya</taxon>
        <taxon>Ascomycota</taxon>
        <taxon>Saccharomycotina</taxon>
        <taxon>Saccharomycetes</taxon>
        <taxon>Saccharomycetales</taxon>
        <taxon>Saccharomycetaceae</taxon>
        <taxon>Nakaseomyces</taxon>
    </lineage>
</organism>
<dbReference type="PANTHER" id="PTHR12651:SF1">
    <property type="entry name" value="26S PROTEASOME NON-ATPASE REGULATORY SUBUNIT 9"/>
    <property type="match status" value="1"/>
</dbReference>
<reference evidence="5 6" key="1">
    <citation type="submission" date="2015-10" db="EMBL/GenBank/DDBJ databases">
        <title>Draft genomes sequences of Candida glabrata isolates 1A, 1B, 2A, 2B, 3A and 3B.</title>
        <authorList>
            <person name="Haavelsrud O.E."/>
            <person name="Gaustad P."/>
        </authorList>
    </citation>
    <scope>NUCLEOTIDE SEQUENCE [LARGE SCALE GENOMIC DNA]</scope>
    <source>
        <strain evidence="5">910700640</strain>
    </source>
</reference>
<dbReference type="EMBL" id="LLZZ01000145">
    <property type="protein sequence ID" value="KTA99360.1"/>
    <property type="molecule type" value="Genomic_DNA"/>
</dbReference>
<dbReference type="OMA" id="DWGGRGM"/>
<evidence type="ECO:0000313" key="5">
    <source>
        <dbReference type="EMBL" id="KTA99360.1"/>
    </source>
</evidence>
<dbReference type="InterPro" id="IPR036034">
    <property type="entry name" value="PDZ_sf"/>
</dbReference>
<dbReference type="Pfam" id="PF18265">
    <property type="entry name" value="Nas2_N"/>
    <property type="match status" value="1"/>
</dbReference>
<evidence type="ECO:0000256" key="1">
    <source>
        <dbReference type="ARBA" id="ARBA00023186"/>
    </source>
</evidence>
<feature type="domain" description="Nas2 N-terminal" evidence="4">
    <location>
        <begin position="28"/>
        <end position="106"/>
    </location>
</feature>
<protein>
    <recommendedName>
        <fullName evidence="2">Probable 26S proteasome regulatory subunit p27</fullName>
    </recommendedName>
</protein>
<evidence type="ECO:0000256" key="2">
    <source>
        <dbReference type="ARBA" id="ARBA00068021"/>
    </source>
</evidence>
<dbReference type="InterPro" id="IPR024958">
    <property type="entry name" value="GRASP_PDZ"/>
</dbReference>
<comment type="caution">
    <text evidence="5">The sequence shown here is derived from an EMBL/GenBank/DDBJ whole genome shotgun (WGS) entry which is preliminary data.</text>
</comment>
<dbReference type="GO" id="GO:0070682">
    <property type="term" value="P:proteasome regulatory particle assembly"/>
    <property type="evidence" value="ECO:0007669"/>
    <property type="project" value="EnsemblFungi"/>
</dbReference>
<name>A0A0W0CGY9_CANGB</name>
<gene>
    <name evidence="5" type="ORF">AO440_000553</name>
</gene>
<dbReference type="Pfam" id="PF04495">
    <property type="entry name" value="GRASP55_65"/>
    <property type="match status" value="1"/>
</dbReference>
<dbReference type="VEuPathDB" id="FungiDB:GWK60_C03377"/>
<dbReference type="AlphaFoldDB" id="A0A0W0CGY9"/>
<dbReference type="VEuPathDB" id="FungiDB:B1J91_C03762g"/>
<dbReference type="PhylomeDB" id="A0A0W0CGY9"/>
<dbReference type="PANTHER" id="PTHR12651">
    <property type="entry name" value="26S PROTEASOME NON-ATPASE REGULATORY SUBUNIT 9"/>
    <property type="match status" value="1"/>
</dbReference>
<dbReference type="VEuPathDB" id="FungiDB:CAGL0C03762g"/>
<keyword evidence="5" id="KW-0647">Proteasome</keyword>
<sequence length="232" mass="25478">MSDINDVSRIAIDPLLQKQIDDYQQLPLPQLMQCKDSIEAEIEKFLTVLANDLNSDMTSPLLTGDGFPRNDIDVYQVRYVRQKVNMLRNDLVKVMDQLHTALSSHFVSRSIDSKLNAMTMDGNDGRTPDQGNGNIDAAARAVPFARVTEVTPESPVSVAGINVGDLLCTIGTIDATNHNSLKAIPGLIASCENSDVKITLKRGEAQQLHNVTLRPSRNWPGQGLLGCRLQEI</sequence>
<dbReference type="InterPro" id="IPR035269">
    <property type="entry name" value="PSMD9"/>
</dbReference>
<accession>A0A0W0CGY9</accession>